<evidence type="ECO:0000313" key="4">
    <source>
        <dbReference type="Proteomes" id="UP000093000"/>
    </source>
</evidence>
<sequence length="708" mass="78312">MAVATGHIRNQPKFVDRKSPSFNSKSHHDGYDSDSSEEGRQAFPSQTLGLRVINADFSDDEESDDNLTPNNSKRPPFLTNTTDTSVGQQQRPVSPSSPSSETDFRAIYQAPSNTSPSSPRSLGQALDDKATASSPLYDHHLRNAVNKEESVSLQTNAHPVSRSSSNAYSEKANLSVRTSTQIATDYANQNNSKYAKVSYHLTNDPTALKKYREMATKTNDPSTQLMFAKYLLETANAFYSLHDPHAPPRVVGSKWGIGTVGKNAKRPEPNILVPGPFDNQDPLLSTSSSVGSKQQNKATEGRSHLSSINVTSPTSIGTSTFKQQIAIQSDHRHLPKESAISEDQIKKRNALEEEGISWIKRLAKQQVPEACYMQASWMEKEVYGFKSNREKSFALYAIAAKDNLPEALFAIADYLENDPSKQAEETSTILKFYNTAADKGYVNAIYKLAMIVLQGKLGVKQSTVEGLRWMHKACAFSNQEFHQPLYTFGLMLINEYPYMDIPSSLTEPYGGKEAAIIYLQKAAEYNNDQAQAVLGSIYEHGLHGESMNFARAYDYYEAGALNGNPKAMLGLSRLNNRGSHGPADKDEGSRLENDISGWLAATPANEDLAFSWCQKAAQKELPDALALLGWFYECGFGTPRDFSKAEMYYQLAAEKGDKGARSRLKSTNTSVTKQQHEGIKNNSLPTPPAARQKRPPQPVKKKNDCYCM</sequence>
<organism evidence="3 4">
    <name type="scientific">Choanephora cucurbitarum</name>
    <dbReference type="NCBI Taxonomy" id="101091"/>
    <lineage>
        <taxon>Eukaryota</taxon>
        <taxon>Fungi</taxon>
        <taxon>Fungi incertae sedis</taxon>
        <taxon>Mucoromycota</taxon>
        <taxon>Mucoromycotina</taxon>
        <taxon>Mucoromycetes</taxon>
        <taxon>Mucorales</taxon>
        <taxon>Mucorineae</taxon>
        <taxon>Choanephoraceae</taxon>
        <taxon>Choanephoroideae</taxon>
        <taxon>Choanephora</taxon>
    </lineage>
</organism>
<dbReference type="STRING" id="101091.A0A1C7NP24"/>
<reference evidence="3 4" key="1">
    <citation type="submission" date="2016-03" db="EMBL/GenBank/DDBJ databases">
        <title>Choanephora cucurbitarum.</title>
        <authorList>
            <person name="Min B."/>
            <person name="Park H."/>
            <person name="Park J.-H."/>
            <person name="Shin H.-D."/>
            <person name="Choi I.-G."/>
        </authorList>
    </citation>
    <scope>NUCLEOTIDE SEQUENCE [LARGE SCALE GENOMIC DNA]</scope>
    <source>
        <strain evidence="3 4">KUS-F28377</strain>
    </source>
</reference>
<dbReference type="Gene3D" id="1.25.40.10">
    <property type="entry name" value="Tetratricopeptide repeat domain"/>
    <property type="match status" value="2"/>
</dbReference>
<feature type="compositionally biased region" description="Low complexity" evidence="2">
    <location>
        <begin position="85"/>
        <end position="100"/>
    </location>
</feature>
<evidence type="ECO:0000313" key="3">
    <source>
        <dbReference type="EMBL" id="OBZ90865.1"/>
    </source>
</evidence>
<dbReference type="PANTHER" id="PTHR46430:SF1">
    <property type="entry name" value="CHITIN SYNTHASE REGULATOR SKT5-RELATED"/>
    <property type="match status" value="1"/>
</dbReference>
<proteinExistence type="predicted"/>
<evidence type="ECO:0000256" key="2">
    <source>
        <dbReference type="SAM" id="MobiDB-lite"/>
    </source>
</evidence>
<feature type="compositionally biased region" description="Polar residues" evidence="2">
    <location>
        <begin position="110"/>
        <end position="121"/>
    </location>
</feature>
<keyword evidence="4" id="KW-1185">Reference proteome</keyword>
<accession>A0A1C7NP24</accession>
<comment type="caution">
    <text evidence="3">The sequence shown here is derived from an EMBL/GenBank/DDBJ whole genome shotgun (WGS) entry which is preliminary data.</text>
</comment>
<feature type="compositionally biased region" description="Polar residues" evidence="2">
    <location>
        <begin position="66"/>
        <end position="84"/>
    </location>
</feature>
<dbReference type="OrthoDB" id="272077at2759"/>
<feature type="region of interest" description="Disordered" evidence="2">
    <location>
        <begin position="659"/>
        <end position="708"/>
    </location>
</feature>
<name>A0A1C7NP24_9FUNG</name>
<dbReference type="PANTHER" id="PTHR46430">
    <property type="entry name" value="PROTEIN SKT5-RELATED"/>
    <property type="match status" value="1"/>
</dbReference>
<dbReference type="AlphaFoldDB" id="A0A1C7NP24"/>
<dbReference type="InterPro" id="IPR051726">
    <property type="entry name" value="Chitin_Synth_Reg"/>
</dbReference>
<dbReference type="Pfam" id="PF08238">
    <property type="entry name" value="Sel1"/>
    <property type="match status" value="6"/>
</dbReference>
<feature type="region of interest" description="Disordered" evidence="2">
    <location>
        <begin position="147"/>
        <end position="172"/>
    </location>
</feature>
<evidence type="ECO:0000256" key="1">
    <source>
        <dbReference type="ARBA" id="ARBA00022737"/>
    </source>
</evidence>
<protein>
    <submittedName>
        <fullName evidence="3">Chitin synthase regulatory factor 3</fullName>
    </submittedName>
</protein>
<dbReference type="InterPro" id="IPR011990">
    <property type="entry name" value="TPR-like_helical_dom_sf"/>
</dbReference>
<dbReference type="Proteomes" id="UP000093000">
    <property type="component" value="Unassembled WGS sequence"/>
</dbReference>
<feature type="region of interest" description="Disordered" evidence="2">
    <location>
        <begin position="1"/>
        <end position="129"/>
    </location>
</feature>
<feature type="compositionally biased region" description="Polar residues" evidence="2">
    <location>
        <begin position="151"/>
        <end position="168"/>
    </location>
</feature>
<dbReference type="SUPFAM" id="SSF81901">
    <property type="entry name" value="HCP-like"/>
    <property type="match status" value="2"/>
</dbReference>
<keyword evidence="1" id="KW-0677">Repeat</keyword>
<dbReference type="InParanoid" id="A0A1C7NP24"/>
<feature type="compositionally biased region" description="Polar residues" evidence="2">
    <location>
        <begin position="282"/>
        <end position="313"/>
    </location>
</feature>
<dbReference type="InterPro" id="IPR006597">
    <property type="entry name" value="Sel1-like"/>
</dbReference>
<dbReference type="EMBL" id="LUGH01000031">
    <property type="protein sequence ID" value="OBZ90865.1"/>
    <property type="molecule type" value="Genomic_DNA"/>
</dbReference>
<feature type="region of interest" description="Disordered" evidence="2">
    <location>
        <begin position="266"/>
        <end position="313"/>
    </location>
</feature>
<dbReference type="SMART" id="SM00671">
    <property type="entry name" value="SEL1"/>
    <property type="match status" value="4"/>
</dbReference>
<gene>
    <name evidence="3" type="primary">chr3_5</name>
    <name evidence="3" type="ORF">A0J61_01089</name>
</gene>